<dbReference type="EC" id="4.1.2.25" evidence="6"/>
<dbReference type="AlphaFoldDB" id="F1Z7C9"/>
<proteinExistence type="inferred from homology"/>
<dbReference type="PANTHER" id="PTHR42844">
    <property type="entry name" value="DIHYDRONEOPTERIN ALDOLASE 1-RELATED"/>
    <property type="match status" value="1"/>
</dbReference>
<evidence type="ECO:0000256" key="5">
    <source>
        <dbReference type="ARBA" id="ARBA00023239"/>
    </source>
</evidence>
<dbReference type="OrthoDB" id="7580479at2"/>
<keyword evidence="5 6" id="KW-0456">Lyase</keyword>
<dbReference type="Pfam" id="PF02152">
    <property type="entry name" value="FolB"/>
    <property type="match status" value="1"/>
</dbReference>
<dbReference type="HOGENOM" id="CLU_112632_0_1_5"/>
<evidence type="ECO:0000256" key="2">
    <source>
        <dbReference type="ARBA" id="ARBA00005013"/>
    </source>
</evidence>
<dbReference type="FunCoup" id="F1Z7C9">
    <property type="interactions" value="352"/>
</dbReference>
<comment type="pathway">
    <text evidence="2 6">Cofactor biosynthesis; tetrahydrofolate biosynthesis; 2-amino-4-hydroxy-6-hydroxymethyl-7,8-dihydropteridine diphosphate from 7,8-dihydroneopterin triphosphate: step 3/4.</text>
</comment>
<name>F1Z7C9_9SPHN</name>
<comment type="caution">
    <text evidence="8">The sequence shown here is derived from an EMBL/GenBank/DDBJ whole genome shotgun (WGS) entry which is preliminary data.</text>
</comment>
<evidence type="ECO:0000313" key="9">
    <source>
        <dbReference type="Proteomes" id="UP000004728"/>
    </source>
</evidence>
<dbReference type="InterPro" id="IPR006157">
    <property type="entry name" value="FolB_dom"/>
</dbReference>
<comment type="catalytic activity">
    <reaction evidence="1 6">
        <text>7,8-dihydroneopterin = 6-hydroxymethyl-7,8-dihydropterin + glycolaldehyde</text>
        <dbReference type="Rhea" id="RHEA:10540"/>
        <dbReference type="ChEBI" id="CHEBI:17001"/>
        <dbReference type="ChEBI" id="CHEBI:17071"/>
        <dbReference type="ChEBI" id="CHEBI:44841"/>
        <dbReference type="EC" id="4.1.2.25"/>
    </reaction>
</comment>
<dbReference type="SMART" id="SM00905">
    <property type="entry name" value="FolB"/>
    <property type="match status" value="1"/>
</dbReference>
<evidence type="ECO:0000256" key="6">
    <source>
        <dbReference type="RuleBase" id="RU362079"/>
    </source>
</evidence>
<evidence type="ECO:0000256" key="1">
    <source>
        <dbReference type="ARBA" id="ARBA00001353"/>
    </source>
</evidence>
<dbReference type="GO" id="GO:0004150">
    <property type="term" value="F:dihydroneopterin aldolase activity"/>
    <property type="evidence" value="ECO:0007669"/>
    <property type="project" value="UniProtKB-UniRule"/>
</dbReference>
<dbReference type="eggNOG" id="COG1539">
    <property type="taxonomic scope" value="Bacteria"/>
</dbReference>
<dbReference type="NCBIfam" id="TIGR00526">
    <property type="entry name" value="folB_dom"/>
    <property type="match status" value="1"/>
</dbReference>
<reference evidence="8 9" key="1">
    <citation type="journal article" date="2012" name="J. Bacteriol.">
        <title>Draft Genome Sequence of Novosphingobium nitrogenifigens Y88T.</title>
        <authorList>
            <person name="Strabala T.J."/>
            <person name="Macdonald L."/>
            <person name="Liu V."/>
            <person name="Smit A.M."/>
        </authorList>
    </citation>
    <scope>NUCLEOTIDE SEQUENCE [LARGE SCALE GENOMIC DNA]</scope>
    <source>
        <strain evidence="8 9">DSM 19370</strain>
    </source>
</reference>
<evidence type="ECO:0000256" key="3">
    <source>
        <dbReference type="ARBA" id="ARBA00005708"/>
    </source>
</evidence>
<organism evidence="8 9">
    <name type="scientific">Novosphingobium nitrogenifigens DSM 19370</name>
    <dbReference type="NCBI Taxonomy" id="983920"/>
    <lineage>
        <taxon>Bacteria</taxon>
        <taxon>Pseudomonadati</taxon>
        <taxon>Pseudomonadota</taxon>
        <taxon>Alphaproteobacteria</taxon>
        <taxon>Sphingomonadales</taxon>
        <taxon>Sphingomonadaceae</taxon>
        <taxon>Novosphingobium</taxon>
    </lineage>
</organism>
<dbReference type="Gene3D" id="3.30.1130.10">
    <property type="match status" value="1"/>
</dbReference>
<dbReference type="NCBIfam" id="TIGR00525">
    <property type="entry name" value="folB"/>
    <property type="match status" value="1"/>
</dbReference>
<keyword evidence="9" id="KW-1185">Reference proteome</keyword>
<dbReference type="GO" id="GO:0005737">
    <property type="term" value="C:cytoplasm"/>
    <property type="evidence" value="ECO:0007669"/>
    <property type="project" value="TreeGrafter"/>
</dbReference>
<dbReference type="UniPathway" id="UPA00077">
    <property type="reaction ID" value="UER00154"/>
</dbReference>
<protein>
    <recommendedName>
        <fullName evidence="6">7,8-dihydroneopterin aldolase</fullName>
        <ecNumber evidence="6">4.1.2.25</ecNumber>
    </recommendedName>
</protein>
<gene>
    <name evidence="8" type="ORF">Y88_1473</name>
</gene>
<evidence type="ECO:0000313" key="8">
    <source>
        <dbReference type="EMBL" id="EGD59441.1"/>
    </source>
</evidence>
<dbReference type="GO" id="GO:0046656">
    <property type="term" value="P:folic acid biosynthetic process"/>
    <property type="evidence" value="ECO:0007669"/>
    <property type="project" value="UniProtKB-UniRule"/>
</dbReference>
<dbReference type="SUPFAM" id="SSF55620">
    <property type="entry name" value="Tetrahydrobiopterin biosynthesis enzymes-like"/>
    <property type="match status" value="1"/>
</dbReference>
<sequence>MTRSIAAVPAPEAGLMVETTRLFVRGLEVMASIGVYPQEKQAPQRLVIDVDMDIAPVDSDSIGATFDYDHVRTAVEAVIAQGHHDLIETFARHVGERLFALGALRALRIRIEKPAALAPYAQAAGVELCLRAR</sequence>
<dbReference type="InterPro" id="IPR006156">
    <property type="entry name" value="Dihydroneopterin_aldolase"/>
</dbReference>
<dbReference type="InParanoid" id="F1Z7C9"/>
<evidence type="ECO:0000256" key="4">
    <source>
        <dbReference type="ARBA" id="ARBA00022909"/>
    </source>
</evidence>
<comment type="function">
    <text evidence="6">Catalyzes the conversion of 7,8-dihydroneopterin to 6-hydroxymethyl-7,8-dihydropterin.</text>
</comment>
<feature type="domain" description="Dihydroneopterin aldolase/epimerase" evidence="7">
    <location>
        <begin position="22"/>
        <end position="130"/>
    </location>
</feature>
<dbReference type="RefSeq" id="WP_008067570.1">
    <property type="nucleotide sequence ID" value="NZ_AQWK01000015.1"/>
</dbReference>
<dbReference type="GO" id="GO:0046654">
    <property type="term" value="P:tetrahydrofolate biosynthetic process"/>
    <property type="evidence" value="ECO:0007669"/>
    <property type="project" value="UniProtKB-UniRule"/>
</dbReference>
<keyword evidence="4 6" id="KW-0289">Folate biosynthesis</keyword>
<accession>F1Z7C9</accession>
<dbReference type="Proteomes" id="UP000004728">
    <property type="component" value="Unassembled WGS sequence"/>
</dbReference>
<comment type="similarity">
    <text evidence="3 6">Belongs to the DHNA family.</text>
</comment>
<dbReference type="PANTHER" id="PTHR42844:SF1">
    <property type="entry name" value="DIHYDRONEOPTERIN ALDOLASE 1-RELATED"/>
    <property type="match status" value="1"/>
</dbReference>
<dbReference type="EMBL" id="AEWJ01000032">
    <property type="protein sequence ID" value="EGD59441.1"/>
    <property type="molecule type" value="Genomic_DNA"/>
</dbReference>
<evidence type="ECO:0000259" key="7">
    <source>
        <dbReference type="SMART" id="SM00905"/>
    </source>
</evidence>
<dbReference type="InterPro" id="IPR043133">
    <property type="entry name" value="GTP-CH-I_C/QueF"/>
</dbReference>
<dbReference type="STRING" id="983920.Y88_1473"/>